<proteinExistence type="predicted"/>
<name>A0A1K2ILN3_9FLAO</name>
<evidence type="ECO:0000313" key="1">
    <source>
        <dbReference type="EMBL" id="SFZ93353.1"/>
    </source>
</evidence>
<keyword evidence="2" id="KW-1185">Reference proteome</keyword>
<gene>
    <name evidence="1" type="ORF">SAMN05428642_10385</name>
</gene>
<evidence type="ECO:0008006" key="3">
    <source>
        <dbReference type="Google" id="ProtNLM"/>
    </source>
</evidence>
<organism evidence="1 2">
    <name type="scientific">Flaviramulus basaltis</name>
    <dbReference type="NCBI Taxonomy" id="369401"/>
    <lineage>
        <taxon>Bacteria</taxon>
        <taxon>Pseudomonadati</taxon>
        <taxon>Bacteroidota</taxon>
        <taxon>Flavobacteriia</taxon>
        <taxon>Flavobacteriales</taxon>
        <taxon>Flavobacteriaceae</taxon>
        <taxon>Flaviramulus</taxon>
    </lineage>
</organism>
<protein>
    <recommendedName>
        <fullName evidence="3">SEC-C motif-containing protein</fullName>
    </recommendedName>
</protein>
<sequence>MTNSLLEKNINSFLNTYPKFKYYERPKKKCSILKGLIDICDVDGNYWDSFKIEIFIEKQKYPYCVPIVKETSTKIERIDEWHISEDGFCCLDIDHELEFMSKRGINIITFYQEKVYPFFTNVLYKMKNGKYANEEYMHHFDGVIQFYEERLKLNDVSVIIKILTSVKNNDIPGRNQFCVCGKEIKIKNCHLGTLGFLKSLPKDRIQRDLDGFNNLNN</sequence>
<dbReference type="RefSeq" id="WP_072402732.1">
    <property type="nucleotide sequence ID" value="NZ_FPKV01000003.1"/>
</dbReference>
<dbReference type="Proteomes" id="UP000182544">
    <property type="component" value="Unassembled WGS sequence"/>
</dbReference>
<dbReference type="STRING" id="369401.SAMN05428642_10385"/>
<dbReference type="AlphaFoldDB" id="A0A1K2ILN3"/>
<evidence type="ECO:0000313" key="2">
    <source>
        <dbReference type="Proteomes" id="UP000182544"/>
    </source>
</evidence>
<reference evidence="1 2" key="1">
    <citation type="submission" date="2016-10" db="EMBL/GenBank/DDBJ databases">
        <authorList>
            <person name="de Groot N.N."/>
        </authorList>
    </citation>
    <scope>NUCLEOTIDE SEQUENCE [LARGE SCALE GENOMIC DNA]</scope>
    <source>
        <strain evidence="1 2">DSM 18180</strain>
    </source>
</reference>
<accession>A0A1K2ILN3</accession>
<dbReference type="OrthoDB" id="21421at2"/>
<dbReference type="EMBL" id="FPKV01000003">
    <property type="protein sequence ID" value="SFZ93353.1"/>
    <property type="molecule type" value="Genomic_DNA"/>
</dbReference>